<evidence type="ECO:0000313" key="2">
    <source>
        <dbReference type="Proteomes" id="UP000054770"/>
    </source>
</evidence>
<dbReference type="Proteomes" id="UP000054770">
    <property type="component" value="Unassembled WGS sequence"/>
</dbReference>
<comment type="caution">
    <text evidence="1">The sequence shown here is derived from an EMBL/GenBank/DDBJ whole genome shotgun (WGS) entry which is preliminary data.</text>
</comment>
<keyword evidence="2" id="KW-1185">Reference proteome</keyword>
<sequence length="50" mass="5681">MVGFENFWCVRVILSGIEVMHMIRKGQIQDNGSPKSAAQQFYSLVIVRVP</sequence>
<protein>
    <submittedName>
        <fullName evidence="1">Integrase catalytic region</fullName>
    </submittedName>
</protein>
<reference evidence="1" key="1">
    <citation type="submission" date="2016-01" db="EMBL/GenBank/DDBJ databases">
        <authorList>
            <person name="Peeters C."/>
        </authorList>
    </citation>
    <scope>NUCLEOTIDE SEQUENCE [LARGE SCALE GENOMIC DNA]</scope>
    <source>
        <strain evidence="1">LMG 22940</strain>
    </source>
</reference>
<evidence type="ECO:0000313" key="1">
    <source>
        <dbReference type="EMBL" id="SAL81923.1"/>
    </source>
</evidence>
<proteinExistence type="predicted"/>
<dbReference type="AlphaFoldDB" id="A0A158KMH2"/>
<gene>
    <name evidence="1" type="ORF">AWB68_06315</name>
</gene>
<organism evidence="1 2">
    <name type="scientific">Caballeronia choica</name>
    <dbReference type="NCBI Taxonomy" id="326476"/>
    <lineage>
        <taxon>Bacteria</taxon>
        <taxon>Pseudomonadati</taxon>
        <taxon>Pseudomonadota</taxon>
        <taxon>Betaproteobacteria</taxon>
        <taxon>Burkholderiales</taxon>
        <taxon>Burkholderiaceae</taxon>
        <taxon>Caballeronia</taxon>
    </lineage>
</organism>
<dbReference type="EMBL" id="FCON02000111">
    <property type="protein sequence ID" value="SAL81923.1"/>
    <property type="molecule type" value="Genomic_DNA"/>
</dbReference>
<accession>A0A158KMH2</accession>
<name>A0A158KMH2_9BURK</name>